<keyword evidence="2" id="KW-1185">Reference proteome</keyword>
<protein>
    <submittedName>
        <fullName evidence="1">Uncharacterized protein</fullName>
    </submittedName>
</protein>
<dbReference type="RefSeq" id="WP_310256166.1">
    <property type="nucleotide sequence ID" value="NZ_JAVDWA010000001.1"/>
</dbReference>
<dbReference type="EMBL" id="JAVDWA010000001">
    <property type="protein sequence ID" value="MDR7071566.1"/>
    <property type="molecule type" value="Genomic_DNA"/>
</dbReference>
<evidence type="ECO:0000313" key="2">
    <source>
        <dbReference type="Proteomes" id="UP001258181"/>
    </source>
</evidence>
<reference evidence="1 2" key="1">
    <citation type="submission" date="2023-07" db="EMBL/GenBank/DDBJ databases">
        <title>Sorghum-associated microbial communities from plants grown in Nebraska, USA.</title>
        <authorList>
            <person name="Schachtman D."/>
        </authorList>
    </citation>
    <scope>NUCLEOTIDE SEQUENCE [LARGE SCALE GENOMIC DNA]</scope>
    <source>
        <strain evidence="1 2">BE211</strain>
    </source>
</reference>
<comment type="caution">
    <text evidence="1">The sequence shown here is derived from an EMBL/GenBank/DDBJ whole genome shotgun (WGS) entry which is preliminary data.</text>
</comment>
<dbReference type="Proteomes" id="UP001258181">
    <property type="component" value="Unassembled WGS sequence"/>
</dbReference>
<sequence length="228" mass="26433">MKYISGGYFLISPIKRPDYLDKNLIPDPLLSVSECLCDFHPDINVLWGGSQNKKEKYMEQFKITESIYEEIEKWVGSMTEKELFEYPQMFTTLDLAREFCRKFLIHIDDVTIIGIGLSQDCADEFIEYEETLTKPKEERNGIEKLLLSNVRVDHNGSERIGYEILGFESGKFHSYLCNGLEKDFNKQFRFSLNKDGFIPLLGEAARYCKYSNDEELGEDVLWAALGNI</sequence>
<accession>A0ABU1TWI3</accession>
<evidence type="ECO:0000313" key="1">
    <source>
        <dbReference type="EMBL" id="MDR7071566.1"/>
    </source>
</evidence>
<gene>
    <name evidence="1" type="ORF">J2X07_000541</name>
</gene>
<organism evidence="1 2">
    <name type="scientific">Fictibacillus barbaricus</name>
    <dbReference type="NCBI Taxonomy" id="182136"/>
    <lineage>
        <taxon>Bacteria</taxon>
        <taxon>Bacillati</taxon>
        <taxon>Bacillota</taxon>
        <taxon>Bacilli</taxon>
        <taxon>Bacillales</taxon>
        <taxon>Fictibacillaceae</taxon>
        <taxon>Fictibacillus</taxon>
    </lineage>
</organism>
<name>A0ABU1TWI3_9BACL</name>
<proteinExistence type="predicted"/>